<proteinExistence type="predicted"/>
<keyword evidence="1" id="KW-1133">Transmembrane helix</keyword>
<reference evidence="2" key="1">
    <citation type="submission" date="2021-01" db="EMBL/GenBank/DDBJ databases">
        <authorList>
            <consortium name="Genoscope - CEA"/>
            <person name="William W."/>
        </authorList>
    </citation>
    <scope>NUCLEOTIDE SEQUENCE</scope>
</reference>
<evidence type="ECO:0000256" key="1">
    <source>
        <dbReference type="SAM" id="Phobius"/>
    </source>
</evidence>
<gene>
    <name evidence="2" type="ORF">PSON_ATCC_30995.1.T0300232</name>
</gene>
<evidence type="ECO:0000313" key="3">
    <source>
        <dbReference type="Proteomes" id="UP000692954"/>
    </source>
</evidence>
<keyword evidence="3" id="KW-1185">Reference proteome</keyword>
<comment type="caution">
    <text evidence="2">The sequence shown here is derived from an EMBL/GenBank/DDBJ whole genome shotgun (WGS) entry which is preliminary data.</text>
</comment>
<sequence>MKVKYEYKSDWNLSNPIRVDKTGTEIHAYKTNYNVIFKQKLKQEQIKQKIAELDGADFAKALTIHKSFKIKLYYILQRRYQKYNLILLWIFLLERILIILQILDLPNKLAFIIFACLYDFITVLQLLNQLVEFFHNTFLLKKNTSFFSSIQNYFICYQIKS</sequence>
<name>A0A8S1MD89_9CILI</name>
<dbReference type="EMBL" id="CAJJDN010000030">
    <property type="protein sequence ID" value="CAD8073304.1"/>
    <property type="molecule type" value="Genomic_DNA"/>
</dbReference>
<dbReference type="Proteomes" id="UP000692954">
    <property type="component" value="Unassembled WGS sequence"/>
</dbReference>
<dbReference type="AlphaFoldDB" id="A0A8S1MD89"/>
<accession>A0A8S1MD89</accession>
<keyword evidence="1" id="KW-0472">Membrane</keyword>
<protein>
    <submittedName>
        <fullName evidence="2">Uncharacterized protein</fullName>
    </submittedName>
</protein>
<feature type="transmembrane region" description="Helical" evidence="1">
    <location>
        <begin position="83"/>
        <end position="103"/>
    </location>
</feature>
<evidence type="ECO:0000313" key="2">
    <source>
        <dbReference type="EMBL" id="CAD8073304.1"/>
    </source>
</evidence>
<organism evidence="2 3">
    <name type="scientific">Paramecium sonneborni</name>
    <dbReference type="NCBI Taxonomy" id="65129"/>
    <lineage>
        <taxon>Eukaryota</taxon>
        <taxon>Sar</taxon>
        <taxon>Alveolata</taxon>
        <taxon>Ciliophora</taxon>
        <taxon>Intramacronucleata</taxon>
        <taxon>Oligohymenophorea</taxon>
        <taxon>Peniculida</taxon>
        <taxon>Parameciidae</taxon>
        <taxon>Paramecium</taxon>
    </lineage>
</organism>
<feature type="transmembrane region" description="Helical" evidence="1">
    <location>
        <begin position="109"/>
        <end position="127"/>
    </location>
</feature>
<keyword evidence="1" id="KW-0812">Transmembrane</keyword>